<name>A0ABN6EMJ0_9BACT</name>
<dbReference type="InterPro" id="IPR006626">
    <property type="entry name" value="PbH1"/>
</dbReference>
<dbReference type="Gene3D" id="2.160.20.10">
    <property type="entry name" value="Single-stranded right-handed beta-helix, Pectin lyase-like"/>
    <property type="match status" value="1"/>
</dbReference>
<dbReference type="PANTHER" id="PTHR31339:SF0">
    <property type="entry name" value="PECTIN LYASE-LIKE SUPERFAMILY PROTEIN"/>
    <property type="match status" value="1"/>
</dbReference>
<organism evidence="5 6">
    <name type="scientific">Prevotella herbatica</name>
    <dbReference type="NCBI Taxonomy" id="2801997"/>
    <lineage>
        <taxon>Bacteria</taxon>
        <taxon>Pseudomonadati</taxon>
        <taxon>Bacteroidota</taxon>
        <taxon>Bacteroidia</taxon>
        <taxon>Bacteroidales</taxon>
        <taxon>Prevotellaceae</taxon>
        <taxon>Prevotella</taxon>
    </lineage>
</organism>
<protein>
    <submittedName>
        <fullName evidence="5">Polygalacturonase</fullName>
    </submittedName>
</protein>
<evidence type="ECO:0000256" key="1">
    <source>
        <dbReference type="ARBA" id="ARBA00008834"/>
    </source>
</evidence>
<accession>A0ABN6EMJ0</accession>
<evidence type="ECO:0000313" key="5">
    <source>
        <dbReference type="EMBL" id="BCS85558.1"/>
    </source>
</evidence>
<comment type="similarity">
    <text evidence="1 4">Belongs to the glycosyl hydrolase 28 family.</text>
</comment>
<reference evidence="5 6" key="1">
    <citation type="journal article" date="2022" name="Int. J. Syst. Evol. Microbiol.">
        <title>Prevotella herbatica sp. nov., a plant polysaccharide-decomposing anaerobic bacterium isolated from a methanogenic reactor.</title>
        <authorList>
            <person name="Uek A."/>
            <person name="Tonouchi A."/>
            <person name="Kaku N."/>
            <person name="Ueki K."/>
        </authorList>
    </citation>
    <scope>NUCLEOTIDE SEQUENCE [LARGE SCALE GENOMIC DNA]</scope>
    <source>
        <strain evidence="5 6">WR041</strain>
    </source>
</reference>
<dbReference type="InterPro" id="IPR051801">
    <property type="entry name" value="GH28_Enzymes"/>
</dbReference>
<evidence type="ECO:0000256" key="2">
    <source>
        <dbReference type="ARBA" id="ARBA00022801"/>
    </source>
</evidence>
<dbReference type="Pfam" id="PF00295">
    <property type="entry name" value="Glyco_hydro_28"/>
    <property type="match status" value="1"/>
</dbReference>
<gene>
    <name evidence="5" type="ORF">prwr041_14510</name>
</gene>
<dbReference type="InterPro" id="IPR012334">
    <property type="entry name" value="Pectin_lyas_fold"/>
</dbReference>
<dbReference type="SUPFAM" id="SSF51126">
    <property type="entry name" value="Pectin lyase-like"/>
    <property type="match status" value="1"/>
</dbReference>
<dbReference type="PANTHER" id="PTHR31339">
    <property type="entry name" value="PECTIN LYASE-RELATED"/>
    <property type="match status" value="1"/>
</dbReference>
<sequence length="415" mass="45644">MSYGAKGNGVADDASAIQRAIDKCEQSGGGIVLFPSNHVFISGPFQLKSNVELHLEATATLKANPDETVYRISAFGKNQGEGMLWIWANNADNISITGKGCIHGNGISFMGKELNDSYELKPVTTFDPRPHVLSLTDVRNLTIKDVTIREGAYWTVHLIGCDGAVIDGINLLNNLKIRNGDGIDIDHSKNIRIANCHITSGDDAICLKNRREFQQYGSCHDIVVTNCVMASRSCTVKIGSENVDSIYNVTVDNCIIKGSNRGLGIQNRDEGTVTNVMFSNIILDCKLWSDVWWGKAEPIYVTSYPRANGNNKDANWRFPKGQTEGRSGEVSNIYFNNIVATSENGCFIGGDTKDKVNNIHFNNVVLKKTRQTKYDTGIYDKRPCRGDGYIYNNLDAVVTENVTTLDTTGVKAYGF</sequence>
<evidence type="ECO:0000256" key="4">
    <source>
        <dbReference type="RuleBase" id="RU361169"/>
    </source>
</evidence>
<keyword evidence="2 4" id="KW-0378">Hydrolase</keyword>
<dbReference type="InterPro" id="IPR000743">
    <property type="entry name" value="Glyco_hydro_28"/>
</dbReference>
<dbReference type="Proteomes" id="UP001319045">
    <property type="component" value="Chromosome"/>
</dbReference>
<evidence type="ECO:0000256" key="3">
    <source>
        <dbReference type="ARBA" id="ARBA00023295"/>
    </source>
</evidence>
<dbReference type="SMART" id="SM00710">
    <property type="entry name" value="PbH1"/>
    <property type="match status" value="5"/>
</dbReference>
<keyword evidence="3 4" id="KW-0326">Glycosidase</keyword>
<proteinExistence type="inferred from homology"/>
<dbReference type="EMBL" id="AP024484">
    <property type="protein sequence ID" value="BCS85558.1"/>
    <property type="molecule type" value="Genomic_DNA"/>
</dbReference>
<dbReference type="InterPro" id="IPR011050">
    <property type="entry name" value="Pectin_lyase_fold/virulence"/>
</dbReference>
<keyword evidence="6" id="KW-1185">Reference proteome</keyword>
<evidence type="ECO:0000313" key="6">
    <source>
        <dbReference type="Proteomes" id="UP001319045"/>
    </source>
</evidence>